<evidence type="ECO:0000259" key="2">
    <source>
        <dbReference type="PROSITE" id="PS50249"/>
    </source>
</evidence>
<feature type="region of interest" description="Disordered" evidence="1">
    <location>
        <begin position="39"/>
        <end position="66"/>
    </location>
</feature>
<dbReference type="InterPro" id="IPR000555">
    <property type="entry name" value="JAMM/MPN+_dom"/>
</dbReference>
<dbReference type="KEGG" id="fcy:FRACYDRAFT_233226"/>
<evidence type="ECO:0000256" key="1">
    <source>
        <dbReference type="SAM" id="MobiDB-lite"/>
    </source>
</evidence>
<reference evidence="3 4" key="1">
    <citation type="submission" date="2016-09" db="EMBL/GenBank/DDBJ databases">
        <title>Extensive genetic diversity and differential bi-allelic expression allows diatom success in the polar Southern Ocean.</title>
        <authorList>
            <consortium name="DOE Joint Genome Institute"/>
            <person name="Mock T."/>
            <person name="Otillar R.P."/>
            <person name="Strauss J."/>
            <person name="Dupont C."/>
            <person name="Frickenhaus S."/>
            <person name="Maumus F."/>
            <person name="Mcmullan M."/>
            <person name="Sanges R."/>
            <person name="Schmutz J."/>
            <person name="Toseland A."/>
            <person name="Valas R."/>
            <person name="Veluchamy A."/>
            <person name="Ward B.J."/>
            <person name="Allen A."/>
            <person name="Barry K."/>
            <person name="Falciatore A."/>
            <person name="Ferrante M."/>
            <person name="Fortunato A.E."/>
            <person name="Gloeckner G."/>
            <person name="Gruber A."/>
            <person name="Hipkin R."/>
            <person name="Janech M."/>
            <person name="Kroth P."/>
            <person name="Leese F."/>
            <person name="Lindquist E."/>
            <person name="Lyon B.R."/>
            <person name="Martin J."/>
            <person name="Mayer C."/>
            <person name="Parker M."/>
            <person name="Quesneville H."/>
            <person name="Raymond J."/>
            <person name="Uhlig C."/>
            <person name="Valentin K.U."/>
            <person name="Worden A.Z."/>
            <person name="Armbrust E.V."/>
            <person name="Bowler C."/>
            <person name="Green B."/>
            <person name="Moulton V."/>
            <person name="Van Oosterhout C."/>
            <person name="Grigoriev I."/>
        </authorList>
    </citation>
    <scope>NUCLEOTIDE SEQUENCE [LARGE SCALE GENOMIC DNA]</scope>
    <source>
        <strain evidence="3 4">CCMP1102</strain>
    </source>
</reference>
<organism evidence="3 4">
    <name type="scientific">Fragilariopsis cylindrus CCMP1102</name>
    <dbReference type="NCBI Taxonomy" id="635003"/>
    <lineage>
        <taxon>Eukaryota</taxon>
        <taxon>Sar</taxon>
        <taxon>Stramenopiles</taxon>
        <taxon>Ochrophyta</taxon>
        <taxon>Bacillariophyta</taxon>
        <taxon>Bacillariophyceae</taxon>
        <taxon>Bacillariophycidae</taxon>
        <taxon>Bacillariales</taxon>
        <taxon>Bacillariaceae</taxon>
        <taxon>Fragilariopsis</taxon>
    </lineage>
</organism>
<dbReference type="PANTHER" id="PTHR10410">
    <property type="entry name" value="EUKARYOTIC TRANSLATION INITIATION FACTOR 3 -RELATED"/>
    <property type="match status" value="1"/>
</dbReference>
<dbReference type="SUPFAM" id="SSF102712">
    <property type="entry name" value="JAB1/MPN domain"/>
    <property type="match status" value="1"/>
</dbReference>
<evidence type="ECO:0000313" key="4">
    <source>
        <dbReference type="Proteomes" id="UP000095751"/>
    </source>
</evidence>
<feature type="region of interest" description="Disordered" evidence="1">
    <location>
        <begin position="304"/>
        <end position="325"/>
    </location>
</feature>
<accession>A0A1E7FY31</accession>
<dbReference type="Proteomes" id="UP000095751">
    <property type="component" value="Unassembled WGS sequence"/>
</dbReference>
<dbReference type="InterPro" id="IPR037518">
    <property type="entry name" value="MPN"/>
</dbReference>
<dbReference type="PROSITE" id="PS50249">
    <property type="entry name" value="MPN"/>
    <property type="match status" value="1"/>
</dbReference>
<proteinExistence type="predicted"/>
<dbReference type="EMBL" id="KV784353">
    <property type="protein sequence ID" value="OEU23059.1"/>
    <property type="molecule type" value="Genomic_DNA"/>
</dbReference>
<dbReference type="Gene3D" id="3.40.140.10">
    <property type="entry name" value="Cytidine Deaminase, domain 2"/>
    <property type="match status" value="1"/>
</dbReference>
<dbReference type="Pfam" id="PF01398">
    <property type="entry name" value="JAB"/>
    <property type="match status" value="1"/>
</dbReference>
<name>A0A1E7FY31_9STRA</name>
<feature type="compositionally biased region" description="Gly residues" evidence="1">
    <location>
        <begin position="309"/>
        <end position="320"/>
    </location>
</feature>
<dbReference type="InterPro" id="IPR050242">
    <property type="entry name" value="JAMM_MPN+_peptidase_M67A"/>
</dbReference>
<keyword evidence="4" id="KW-1185">Reference proteome</keyword>
<dbReference type="InParanoid" id="A0A1E7FY31"/>
<dbReference type="GO" id="GO:0008237">
    <property type="term" value="F:metallopeptidase activity"/>
    <property type="evidence" value="ECO:0007669"/>
    <property type="project" value="InterPro"/>
</dbReference>
<evidence type="ECO:0000313" key="3">
    <source>
        <dbReference type="EMBL" id="OEU23059.1"/>
    </source>
</evidence>
<dbReference type="OrthoDB" id="10266268at2759"/>
<gene>
    <name evidence="3" type="ORF">FRACYDRAFT_233226</name>
</gene>
<feature type="domain" description="MPN" evidence="2">
    <location>
        <begin position="75"/>
        <end position="237"/>
    </location>
</feature>
<protein>
    <recommendedName>
        <fullName evidence="2">MPN domain-containing protein</fullName>
    </recommendedName>
</protein>
<sequence>MSSSANNVSIVDASKSSSVVVSADERFYAVDPTRLQTLRDEKPWTKVAEPADPSTASSSSSSSSNRPVAKFFESISLSPSAVTKIMMHCQSGVEKGVAQGGNPIEVMGLMLGRPDPFKPTNLIVTDAFPLPIEGFETRVIADDQSVINHMISLGERLEGTRKEKFMGWYHSHPFDLVVGEESRSHCFLSQTDLSTQLQWQRAEDPHGNPFAAIVVDPLRSMHLGTPQLKAFRAYPPEYQSKIANECPDGSIITSERVRLERWGSCWNRYYEMNVEYYMSDASRSILGDLTQNYLWMKSFRRDGQDGDGGDGSGGGGGAGGSESVKVSTLREIATDARTAIGSSASNMIGGGGGGGVGGTGGTFPISKASAIEPVVQKLRTTATKALTKQTARCVHAKVFSPPNQNRNVDADVVAPAAQTENKTGN</sequence>
<feature type="region of interest" description="Disordered" evidence="1">
    <location>
        <begin position="400"/>
        <end position="425"/>
    </location>
</feature>
<dbReference type="AlphaFoldDB" id="A0A1E7FY31"/>
<dbReference type="SMART" id="SM00232">
    <property type="entry name" value="JAB_MPN"/>
    <property type="match status" value="1"/>
</dbReference>